<dbReference type="Proteomes" id="UP000308349">
    <property type="component" value="Unassembled WGS sequence"/>
</dbReference>
<organism evidence="1 2">
    <name type="scientific">Nocardia cyriacigeorgica</name>
    <dbReference type="NCBI Taxonomy" id="135487"/>
    <lineage>
        <taxon>Bacteria</taxon>
        <taxon>Bacillati</taxon>
        <taxon>Actinomycetota</taxon>
        <taxon>Actinomycetes</taxon>
        <taxon>Mycobacteriales</taxon>
        <taxon>Nocardiaceae</taxon>
        <taxon>Nocardia</taxon>
    </lineage>
</organism>
<reference evidence="1 2" key="1">
    <citation type="submission" date="2019-05" db="EMBL/GenBank/DDBJ databases">
        <title>Genomes sequences of two Nocardia cyriacigeorgica environmental isolates, type strains Nocardia asteroides ATCC 19247 and Nocardia cyriacigeorgica DSM 44484.</title>
        <authorList>
            <person name="Vautrin F."/>
            <person name="Bergeron E."/>
            <person name="Dubost A."/>
            <person name="Abrouk D."/>
            <person name="Rodriguez Nava V."/>
            <person name="Pujic P."/>
        </authorList>
    </citation>
    <scope>NUCLEOTIDE SEQUENCE [LARGE SCALE GENOMIC DNA]</scope>
    <source>
        <strain evidence="1 2">EML 1456</strain>
    </source>
</reference>
<evidence type="ECO:0000313" key="1">
    <source>
        <dbReference type="EMBL" id="TLG06286.1"/>
    </source>
</evidence>
<evidence type="ECO:0000313" key="2">
    <source>
        <dbReference type="Proteomes" id="UP000308349"/>
    </source>
</evidence>
<proteinExistence type="predicted"/>
<dbReference type="RefSeq" id="WP_138457159.1">
    <property type="nucleotide sequence ID" value="NZ_VBUU01000019.1"/>
</dbReference>
<gene>
    <name evidence="1" type="ORF">FEK35_18130</name>
</gene>
<dbReference type="AlphaFoldDB" id="A0A5R8PBD5"/>
<evidence type="ECO:0008006" key="3">
    <source>
        <dbReference type="Google" id="ProtNLM"/>
    </source>
</evidence>
<name>A0A5R8PBD5_9NOCA</name>
<dbReference type="EMBL" id="VBUU01000019">
    <property type="protein sequence ID" value="TLG06286.1"/>
    <property type="molecule type" value="Genomic_DNA"/>
</dbReference>
<sequence length="113" mass="12615">MSIGNSKLLEIIQNLTSDDPDTRDDACGTVTDLVQSFDSHETTMISSTLATLAAGETNKRLRESELHALVELGDSPHFDPQFVGPLNEIDRSTLVGSEIEYFEYFDAEYFNHE</sequence>
<comment type="caution">
    <text evidence="1">The sequence shown here is derived from an EMBL/GenBank/DDBJ whole genome shotgun (WGS) entry which is preliminary data.</text>
</comment>
<accession>A0A5R8PBD5</accession>
<protein>
    <recommendedName>
        <fullName evidence="3">HEAT repeat domain-containing protein</fullName>
    </recommendedName>
</protein>